<organism evidence="2 3">
    <name type="scientific">Kutzneria buriramensis</name>
    <dbReference type="NCBI Taxonomy" id="1045776"/>
    <lineage>
        <taxon>Bacteria</taxon>
        <taxon>Bacillati</taxon>
        <taxon>Actinomycetota</taxon>
        <taxon>Actinomycetes</taxon>
        <taxon>Pseudonocardiales</taxon>
        <taxon>Pseudonocardiaceae</taxon>
        <taxon>Kutzneria</taxon>
    </lineage>
</organism>
<dbReference type="Pfam" id="PF14417">
    <property type="entry name" value="MEDS"/>
    <property type="match status" value="1"/>
</dbReference>
<dbReference type="InterPro" id="IPR036890">
    <property type="entry name" value="HATPase_C_sf"/>
</dbReference>
<proteinExistence type="predicted"/>
<reference evidence="2 3" key="1">
    <citation type="submission" date="2018-08" db="EMBL/GenBank/DDBJ databases">
        <title>Genomic Encyclopedia of Archaeal and Bacterial Type Strains, Phase II (KMG-II): from individual species to whole genera.</title>
        <authorList>
            <person name="Goeker M."/>
        </authorList>
    </citation>
    <scope>NUCLEOTIDE SEQUENCE [LARGE SCALE GENOMIC DNA]</scope>
    <source>
        <strain evidence="2 3">DSM 45791</strain>
    </source>
</reference>
<comment type="caution">
    <text evidence="2">The sequence shown here is derived from an EMBL/GenBank/DDBJ whole genome shotgun (WGS) entry which is preliminary data.</text>
</comment>
<dbReference type="InterPro" id="IPR047718">
    <property type="entry name" value="RsbA-like_anti_sig"/>
</dbReference>
<evidence type="ECO:0000313" key="3">
    <source>
        <dbReference type="Proteomes" id="UP000256269"/>
    </source>
</evidence>
<accession>A0A3E0HQ28</accession>
<dbReference type="Gene3D" id="3.30.565.10">
    <property type="entry name" value="Histidine kinase-like ATPase, C-terminal domain"/>
    <property type="match status" value="1"/>
</dbReference>
<dbReference type="InterPro" id="IPR025847">
    <property type="entry name" value="MEDS_domain"/>
</dbReference>
<protein>
    <submittedName>
        <fullName evidence="2">DcmR-like sensory protein</fullName>
    </submittedName>
</protein>
<evidence type="ECO:0000313" key="2">
    <source>
        <dbReference type="EMBL" id="REH48517.1"/>
    </source>
</evidence>
<gene>
    <name evidence="2" type="ORF">BCF44_105376</name>
</gene>
<dbReference type="EMBL" id="QUNO01000005">
    <property type="protein sequence ID" value="REH48517.1"/>
    <property type="molecule type" value="Genomic_DNA"/>
</dbReference>
<sequence length="313" mass="34129">MTAAFRHLGFLYGSDAEWLEMAVPFALDGLARGEPVLVATTSANLELLREAMGDEADGVDYAESAYFGRRPPQRATAIHRYWSRRRGGVVRIIAEPVWTGRSRREVDAWQRMEAGFNVVLADTTVRLVCPYDTRIVDPAILDDACRTHPELVAGDAVRPSPQFMAPDEFARRHTAPGSVATVGDIFDFDGDLGAVRQYVLGKATPLLGTEDAVAMFGIAVGESLTYLLRQGITHVSVWVRPAGGRVVCTLHSEQPLAVHPFVGFRPPDRPQGDGDGLWLTNQICEWLDVTSDDTGCTVELAVPGHRAAEAFGV</sequence>
<dbReference type="OrthoDB" id="4088450at2"/>
<name>A0A3E0HQ28_9PSEU</name>
<dbReference type="NCBIfam" id="NF041045">
    <property type="entry name" value="RsbA_anti_sig"/>
    <property type="match status" value="1"/>
</dbReference>
<evidence type="ECO:0000259" key="1">
    <source>
        <dbReference type="Pfam" id="PF14417"/>
    </source>
</evidence>
<dbReference type="Proteomes" id="UP000256269">
    <property type="component" value="Unassembled WGS sequence"/>
</dbReference>
<feature type="domain" description="MEDS" evidence="1">
    <location>
        <begin position="6"/>
        <end position="149"/>
    </location>
</feature>
<dbReference type="AlphaFoldDB" id="A0A3E0HQ28"/>
<dbReference type="RefSeq" id="WP_116175275.1">
    <property type="nucleotide sequence ID" value="NZ_CP144375.1"/>
</dbReference>
<keyword evidence="3" id="KW-1185">Reference proteome</keyword>